<evidence type="ECO:0000259" key="1">
    <source>
        <dbReference type="PROSITE" id="PS51112"/>
    </source>
</evidence>
<dbReference type="InterPro" id="IPR002733">
    <property type="entry name" value="AMMECR1_domain"/>
</dbReference>
<dbReference type="NCBIfam" id="TIGR04335">
    <property type="entry name" value="AmmeMemoSam_A"/>
    <property type="match status" value="1"/>
</dbReference>
<dbReference type="InterPro" id="IPR027485">
    <property type="entry name" value="AMMECR1_N"/>
</dbReference>
<dbReference type="OrthoDB" id="9782820at2"/>
<dbReference type="InterPro" id="IPR023473">
    <property type="entry name" value="AMMECR1"/>
</dbReference>
<accession>A0A2S9YRF5</accession>
<evidence type="ECO:0000313" key="3">
    <source>
        <dbReference type="Proteomes" id="UP000238823"/>
    </source>
</evidence>
<dbReference type="PROSITE" id="PS51112">
    <property type="entry name" value="AMMECR1"/>
    <property type="match status" value="1"/>
</dbReference>
<dbReference type="Pfam" id="PF01871">
    <property type="entry name" value="AMMECR1"/>
    <property type="match status" value="1"/>
</dbReference>
<dbReference type="InterPro" id="IPR036071">
    <property type="entry name" value="AMMECR1_dom_sf"/>
</dbReference>
<protein>
    <recommendedName>
        <fullName evidence="1">AMMECR1 domain-containing protein</fullName>
    </recommendedName>
</protein>
<name>A0A2S9YRF5_9BACT</name>
<dbReference type="Proteomes" id="UP000238823">
    <property type="component" value="Unassembled WGS sequence"/>
</dbReference>
<feature type="domain" description="AMMECR1" evidence="1">
    <location>
        <begin position="17"/>
        <end position="202"/>
    </location>
</feature>
<proteinExistence type="predicted"/>
<reference evidence="2 3" key="1">
    <citation type="submission" date="2018-03" db="EMBL/GenBank/DDBJ databases">
        <title>Draft Genome Sequences of the Obligatory Marine Myxobacteria Enhygromyxa salina SWB007.</title>
        <authorList>
            <person name="Poehlein A."/>
            <person name="Moghaddam J.A."/>
            <person name="Harms H."/>
            <person name="Alanjari M."/>
            <person name="Koenig G.M."/>
            <person name="Daniel R."/>
            <person name="Schaeberle T.F."/>
        </authorList>
    </citation>
    <scope>NUCLEOTIDE SEQUENCE [LARGE SCALE GENOMIC DNA]</scope>
    <source>
        <strain evidence="2 3">SWB007</strain>
    </source>
</reference>
<evidence type="ECO:0000313" key="2">
    <source>
        <dbReference type="EMBL" id="PRQ07681.1"/>
    </source>
</evidence>
<dbReference type="InterPro" id="IPR027623">
    <property type="entry name" value="AmmeMemoSam_A"/>
</dbReference>
<dbReference type="Gene3D" id="3.30.700.20">
    <property type="entry name" value="Hypothetical protein ph0010, domain 1"/>
    <property type="match status" value="1"/>
</dbReference>
<dbReference type="PANTHER" id="PTHR13016">
    <property type="entry name" value="AMMECR1 HOMOLOG"/>
    <property type="match status" value="1"/>
</dbReference>
<sequence length="202" mass="22184">MSVDGPAPPPRVDPRELDAELVLAIARGAVDERFGATALVPPAHAWLDRPAATFVTINRGEQLHGCIGSIEVRVSLREDLRHNAVMAAFHDPRTRALRAAELDLVRFSVSVLGPRSALQFSDEADARRRLRPRVDGLIMACNGHRGVFLPKVWDALPEAGAFLDNLKRKAGLAANFWSPTLTLERFEVVEFAEPRTRSPASP</sequence>
<dbReference type="SUPFAM" id="SSF143447">
    <property type="entry name" value="AMMECR1-like"/>
    <property type="match status" value="1"/>
</dbReference>
<dbReference type="AlphaFoldDB" id="A0A2S9YRF5"/>
<organism evidence="2 3">
    <name type="scientific">Enhygromyxa salina</name>
    <dbReference type="NCBI Taxonomy" id="215803"/>
    <lineage>
        <taxon>Bacteria</taxon>
        <taxon>Pseudomonadati</taxon>
        <taxon>Myxococcota</taxon>
        <taxon>Polyangia</taxon>
        <taxon>Nannocystales</taxon>
        <taxon>Nannocystaceae</taxon>
        <taxon>Enhygromyxa</taxon>
    </lineage>
</organism>
<gene>
    <name evidence="2" type="ORF">ENSA7_26710</name>
</gene>
<comment type="caution">
    <text evidence="2">The sequence shown here is derived from an EMBL/GenBank/DDBJ whole genome shotgun (WGS) entry which is preliminary data.</text>
</comment>
<dbReference type="PANTHER" id="PTHR13016:SF0">
    <property type="entry name" value="AMME SYNDROME CANDIDATE GENE 1 PROTEIN"/>
    <property type="match status" value="1"/>
</dbReference>
<dbReference type="Gene3D" id="3.30.1490.150">
    <property type="entry name" value="Hypothetical protein ph0010, domain 2"/>
    <property type="match status" value="1"/>
</dbReference>
<dbReference type="RefSeq" id="WP_106089689.1">
    <property type="nucleotide sequence ID" value="NZ_PVNL01000051.1"/>
</dbReference>
<dbReference type="EMBL" id="PVNL01000051">
    <property type="protein sequence ID" value="PRQ07681.1"/>
    <property type="molecule type" value="Genomic_DNA"/>
</dbReference>